<organism evidence="1 2">
    <name type="scientific">Candidatus Collierbacteria bacterium GW2011_GWC2_45_15</name>
    <dbReference type="NCBI Taxonomy" id="1618394"/>
    <lineage>
        <taxon>Bacteria</taxon>
        <taxon>Candidatus Collieribacteriota</taxon>
    </lineage>
</organism>
<proteinExistence type="predicted"/>
<comment type="caution">
    <text evidence="1">The sequence shown here is derived from an EMBL/GenBank/DDBJ whole genome shotgun (WGS) entry which is preliminary data.</text>
</comment>
<dbReference type="Proteomes" id="UP000034214">
    <property type="component" value="Unassembled WGS sequence"/>
</dbReference>
<evidence type="ECO:0000313" key="2">
    <source>
        <dbReference type="Proteomes" id="UP000034214"/>
    </source>
</evidence>
<dbReference type="EMBL" id="LCKM01000004">
    <property type="protein sequence ID" value="KKU00007.1"/>
    <property type="molecule type" value="Genomic_DNA"/>
</dbReference>
<evidence type="ECO:0000313" key="1">
    <source>
        <dbReference type="EMBL" id="KKU00007.1"/>
    </source>
</evidence>
<reference evidence="1 2" key="1">
    <citation type="journal article" date="2015" name="Nature">
        <title>rRNA introns, odd ribosomes, and small enigmatic genomes across a large radiation of phyla.</title>
        <authorList>
            <person name="Brown C.T."/>
            <person name="Hug L.A."/>
            <person name="Thomas B.C."/>
            <person name="Sharon I."/>
            <person name="Castelle C.J."/>
            <person name="Singh A."/>
            <person name="Wilkins M.J."/>
            <person name="Williams K.H."/>
            <person name="Banfield J.F."/>
        </authorList>
    </citation>
    <scope>NUCLEOTIDE SEQUENCE [LARGE SCALE GENOMIC DNA]</scope>
</reference>
<dbReference type="AlphaFoldDB" id="A0A0G1LW19"/>
<name>A0A0G1LW19_9BACT</name>
<accession>A0A0G1LW19</accession>
<gene>
    <name evidence="1" type="ORF">UW99_C0004G0007</name>
</gene>
<protein>
    <submittedName>
        <fullName evidence="1">Uncharacterized protein</fullName>
    </submittedName>
</protein>
<sequence>MRVLRTTDTRRLNCGRAICGSRNRGSLYFFRETLFLFESLGKEILIENILPMRRDMRRIRNPAKVTESIVSRKKGRPRFLRTEFNKLNLGLCLVILKLRF</sequence>